<dbReference type="InParanoid" id="W3X6K6"/>
<name>W3X6K6_PESFW</name>
<proteinExistence type="predicted"/>
<keyword evidence="4" id="KW-1185">Reference proteome</keyword>
<accession>W3X6K6</accession>
<dbReference type="eggNOG" id="ENOG502SC31">
    <property type="taxonomic scope" value="Eukaryota"/>
</dbReference>
<dbReference type="GeneID" id="19271690"/>
<dbReference type="EMBL" id="KI912112">
    <property type="protein sequence ID" value="ETS81675.1"/>
    <property type="molecule type" value="Genomic_DNA"/>
</dbReference>
<evidence type="ECO:0000313" key="4">
    <source>
        <dbReference type="Proteomes" id="UP000030651"/>
    </source>
</evidence>
<dbReference type="OrthoDB" id="5318346at2759"/>
<evidence type="ECO:0000313" key="3">
    <source>
        <dbReference type="EMBL" id="ETS81675.1"/>
    </source>
</evidence>
<reference evidence="4" key="1">
    <citation type="journal article" date="2015" name="BMC Genomics">
        <title>Genomic and transcriptomic analysis of the endophytic fungus Pestalotiopsis fici reveals its lifestyle and high potential for synthesis of natural products.</title>
        <authorList>
            <person name="Wang X."/>
            <person name="Zhang X."/>
            <person name="Liu L."/>
            <person name="Xiang M."/>
            <person name="Wang W."/>
            <person name="Sun X."/>
            <person name="Che Y."/>
            <person name="Guo L."/>
            <person name="Liu G."/>
            <person name="Guo L."/>
            <person name="Wang C."/>
            <person name="Yin W.B."/>
            <person name="Stadler M."/>
            <person name="Zhang X."/>
            <person name="Liu X."/>
        </authorList>
    </citation>
    <scope>NUCLEOTIDE SEQUENCE [LARGE SCALE GENOMIC DNA]</scope>
    <source>
        <strain evidence="4">W106-1 / CGMCC3.15140</strain>
    </source>
</reference>
<evidence type="ECO:0000259" key="2">
    <source>
        <dbReference type="Pfam" id="PF07985"/>
    </source>
</evidence>
<dbReference type="Proteomes" id="UP000030651">
    <property type="component" value="Unassembled WGS sequence"/>
</dbReference>
<dbReference type="InterPro" id="IPR012942">
    <property type="entry name" value="SRR1-like"/>
</dbReference>
<dbReference type="KEGG" id="pfy:PFICI_06677"/>
<dbReference type="PANTHER" id="PTHR42080">
    <property type="entry name" value="SRR1 DOMAIN-CONTAINING PROTEIN"/>
    <property type="match status" value="1"/>
</dbReference>
<feature type="compositionally biased region" description="Polar residues" evidence="1">
    <location>
        <begin position="32"/>
        <end position="45"/>
    </location>
</feature>
<dbReference type="HOGENOM" id="CLU_048152_0_0_1"/>
<dbReference type="OMA" id="TTSIYWK"/>
<dbReference type="Pfam" id="PF07985">
    <property type="entry name" value="SRR1"/>
    <property type="match status" value="1"/>
</dbReference>
<feature type="region of interest" description="Disordered" evidence="1">
    <location>
        <begin position="1"/>
        <end position="45"/>
    </location>
</feature>
<organism evidence="3 4">
    <name type="scientific">Pestalotiopsis fici (strain W106-1 / CGMCC3.15140)</name>
    <dbReference type="NCBI Taxonomy" id="1229662"/>
    <lineage>
        <taxon>Eukaryota</taxon>
        <taxon>Fungi</taxon>
        <taxon>Dikarya</taxon>
        <taxon>Ascomycota</taxon>
        <taxon>Pezizomycotina</taxon>
        <taxon>Sordariomycetes</taxon>
        <taxon>Xylariomycetidae</taxon>
        <taxon>Amphisphaeriales</taxon>
        <taxon>Sporocadaceae</taxon>
        <taxon>Pestalotiopsis</taxon>
    </lineage>
</organism>
<protein>
    <recommendedName>
        <fullName evidence="2">SRR1-like domain-containing protein</fullName>
    </recommendedName>
</protein>
<dbReference type="RefSeq" id="XP_007833449.1">
    <property type="nucleotide sequence ID" value="XM_007835258.1"/>
</dbReference>
<evidence type="ECO:0000256" key="1">
    <source>
        <dbReference type="SAM" id="MobiDB-lite"/>
    </source>
</evidence>
<gene>
    <name evidence="3" type="ORF">PFICI_06677</name>
</gene>
<dbReference type="PANTHER" id="PTHR42080:SF1">
    <property type="entry name" value="SRR1-LIKE DOMAIN-CONTAINING PROTEIN"/>
    <property type="match status" value="1"/>
</dbReference>
<dbReference type="AlphaFoldDB" id="W3X6K6"/>
<feature type="domain" description="SRR1-like" evidence="2">
    <location>
        <begin position="71"/>
        <end position="242"/>
    </location>
</feature>
<sequence>MAAKSDEEPWTFVTSKKGRQSRRRAPPAAREMSQTSGPARTTPNLSVQDIQSDYKKFSLQWADSKCCHKLQELVKSKSCHPRPTKAICLGLGSFDPEDGSWQTRRRSHIQLAAFVTLVESVESDSTDKIQCIFQDPCFTASDTEFLKSLGYAILESPDGFEAVSEDSIVFGIHLYRDIYTAAIEKVMPAMFVGTGYDVWENYADDKDESWNKMKRLDGSCHKISFPDDQDFYPTFTSTTIHWRKASDDVLENLTKVVENLTITQKED</sequence>
<feature type="compositionally biased region" description="Basic residues" evidence="1">
    <location>
        <begin position="16"/>
        <end position="25"/>
    </location>
</feature>